<dbReference type="SUPFAM" id="SSF57850">
    <property type="entry name" value="RING/U-box"/>
    <property type="match status" value="1"/>
</dbReference>
<keyword evidence="2" id="KW-0862">Zinc</keyword>
<evidence type="ECO:0000313" key="7">
    <source>
        <dbReference type="EMBL" id="CAF2238732.1"/>
    </source>
</evidence>
<evidence type="ECO:0000256" key="4">
    <source>
        <dbReference type="SAM" id="Phobius"/>
    </source>
</evidence>
<dbReference type="EMBL" id="CAJOBF010011212">
    <property type="protein sequence ID" value="CAF4302921.1"/>
    <property type="molecule type" value="Genomic_DNA"/>
</dbReference>
<protein>
    <recommendedName>
        <fullName evidence="5">RING-type domain-containing protein</fullName>
    </recommendedName>
</protein>
<keyword evidence="1 3" id="KW-0863">Zinc-finger</keyword>
<name>A0A816QG06_9BILA</name>
<dbReference type="InterPro" id="IPR013083">
    <property type="entry name" value="Znf_RING/FYVE/PHD"/>
</dbReference>
<sequence>MADVNDQAINQRTIRSSGAVSIGSIDYKRIWNCESVPRKFFCPICSCLLWQPHSCGSCQSSFCETCILKWTQMNSCPYGCEKYEDRRCSPQIRCQSFQYDCTSVLSYDKLEKHQISQCPYPSTICQYCERLMLVNTIEVHEQQCGQRMGSCSICNQFIPLYLLKEYQSSCNLSSIQNYLQTMNDLQNTIQPTNTYLPDMATLSTAIQFGNLFTVTSEEQKIREYYYNLAWWRRIQFLVCLILMKPFDVPQNLLVIWSTGCGIILGDSTALASTYFFFRNIYTGFLFIVVFTGILHSSIPWFLNLVDDISIMVFSTILFLVVGTSIIYTNAHRLSKGHKLRYVLLEYILTVFVENCLDIYPFLFSLDTCLSGLEMGHFSWPDPAQIEP</sequence>
<evidence type="ECO:0000259" key="5">
    <source>
        <dbReference type="PROSITE" id="PS50089"/>
    </source>
</evidence>
<dbReference type="PROSITE" id="PS50089">
    <property type="entry name" value="ZF_RING_2"/>
    <property type="match status" value="1"/>
</dbReference>
<gene>
    <name evidence="8" type="ORF">UXM345_LOCUS33518</name>
    <name evidence="7" type="ORF">WKI299_LOCUS36397</name>
    <name evidence="6" type="ORF">XDN619_LOCUS10619</name>
</gene>
<keyword evidence="4" id="KW-1133">Transmembrane helix</keyword>
<evidence type="ECO:0000313" key="6">
    <source>
        <dbReference type="EMBL" id="CAF2061377.1"/>
    </source>
</evidence>
<keyword evidence="4" id="KW-0472">Membrane</keyword>
<dbReference type="GO" id="GO:0008270">
    <property type="term" value="F:zinc ion binding"/>
    <property type="evidence" value="ECO:0007669"/>
    <property type="project" value="UniProtKB-KW"/>
</dbReference>
<dbReference type="Proteomes" id="UP000663887">
    <property type="component" value="Unassembled WGS sequence"/>
</dbReference>
<evidence type="ECO:0000313" key="8">
    <source>
        <dbReference type="EMBL" id="CAF4302921.1"/>
    </source>
</evidence>
<dbReference type="EMBL" id="CAJNRG010003879">
    <property type="protein sequence ID" value="CAF2061377.1"/>
    <property type="molecule type" value="Genomic_DNA"/>
</dbReference>
<keyword evidence="4" id="KW-0812">Transmembrane</keyword>
<dbReference type="AlphaFoldDB" id="A0A816QG06"/>
<dbReference type="Proteomes" id="UP000663856">
    <property type="component" value="Unassembled WGS sequence"/>
</dbReference>
<dbReference type="InterPro" id="IPR001841">
    <property type="entry name" value="Znf_RING"/>
</dbReference>
<feature type="transmembrane region" description="Helical" evidence="4">
    <location>
        <begin position="342"/>
        <end position="362"/>
    </location>
</feature>
<organism evidence="6 9">
    <name type="scientific">Rotaria magnacalcarata</name>
    <dbReference type="NCBI Taxonomy" id="392030"/>
    <lineage>
        <taxon>Eukaryota</taxon>
        <taxon>Metazoa</taxon>
        <taxon>Spiralia</taxon>
        <taxon>Gnathifera</taxon>
        <taxon>Rotifera</taxon>
        <taxon>Eurotatoria</taxon>
        <taxon>Bdelloidea</taxon>
        <taxon>Philodinida</taxon>
        <taxon>Philodinidae</taxon>
        <taxon>Rotaria</taxon>
    </lineage>
</organism>
<reference evidence="6" key="1">
    <citation type="submission" date="2021-02" db="EMBL/GenBank/DDBJ databases">
        <authorList>
            <person name="Nowell W R."/>
        </authorList>
    </citation>
    <scope>NUCLEOTIDE SEQUENCE</scope>
</reference>
<evidence type="ECO:0000256" key="1">
    <source>
        <dbReference type="ARBA" id="ARBA00022771"/>
    </source>
</evidence>
<accession>A0A816QG06</accession>
<dbReference type="Gene3D" id="3.30.40.10">
    <property type="entry name" value="Zinc/RING finger domain, C3HC4 (zinc finger)"/>
    <property type="match status" value="2"/>
</dbReference>
<evidence type="ECO:0000313" key="9">
    <source>
        <dbReference type="Proteomes" id="UP000663887"/>
    </source>
</evidence>
<evidence type="ECO:0000256" key="3">
    <source>
        <dbReference type="PROSITE-ProRule" id="PRU00175"/>
    </source>
</evidence>
<dbReference type="EMBL" id="CAJNRF010017772">
    <property type="protein sequence ID" value="CAF2238732.1"/>
    <property type="molecule type" value="Genomic_DNA"/>
</dbReference>
<feature type="transmembrane region" description="Helical" evidence="4">
    <location>
        <begin position="255"/>
        <end position="277"/>
    </location>
</feature>
<evidence type="ECO:0000256" key="2">
    <source>
        <dbReference type="ARBA" id="ARBA00022833"/>
    </source>
</evidence>
<dbReference type="Proteomes" id="UP000663842">
    <property type="component" value="Unassembled WGS sequence"/>
</dbReference>
<feature type="transmembrane region" description="Helical" evidence="4">
    <location>
        <begin position="284"/>
        <end position="302"/>
    </location>
</feature>
<comment type="caution">
    <text evidence="6">The sequence shown here is derived from an EMBL/GenBank/DDBJ whole genome shotgun (WGS) entry which is preliminary data.</text>
</comment>
<keyword evidence="1 3" id="KW-0479">Metal-binding</keyword>
<feature type="transmembrane region" description="Helical" evidence="4">
    <location>
        <begin position="308"/>
        <end position="330"/>
    </location>
</feature>
<feature type="domain" description="RING-type" evidence="5">
    <location>
        <begin position="42"/>
        <end position="77"/>
    </location>
</feature>
<proteinExistence type="predicted"/>